<name>A0A1C3E681_9PLAN</name>
<evidence type="ECO:0000313" key="2">
    <source>
        <dbReference type="EMBL" id="ODA28669.1"/>
    </source>
</evidence>
<accession>A0A1C3E681</accession>
<dbReference type="OrthoDB" id="278021at2"/>
<evidence type="ECO:0000256" key="1">
    <source>
        <dbReference type="SAM" id="MobiDB-lite"/>
    </source>
</evidence>
<dbReference type="AlphaFoldDB" id="A0A1C3E681"/>
<sequence>MQLGLSLERELAMGRRIHTRFVAGLGLILVLWSGNTGCITQRKSFSLDSNSRVPFFGLELAPNDRSTQNEIRSITHSQAATRSWNDPFGKESKKRLSAPRIPFPRTDKESSVPVDLEKDVSDQF</sequence>
<gene>
    <name evidence="2" type="ORF">A6X21_13400</name>
</gene>
<comment type="caution">
    <text evidence="2">The sequence shown here is derived from an EMBL/GenBank/DDBJ whole genome shotgun (WGS) entry which is preliminary data.</text>
</comment>
<reference evidence="2 3" key="1">
    <citation type="submission" date="2016-05" db="EMBL/GenBank/DDBJ databases">
        <title>Genomic and physiological characterization of Planctopirus sp. isolated from fresh water lake.</title>
        <authorList>
            <person name="Subhash Y."/>
            <person name="Ramana C."/>
        </authorList>
    </citation>
    <scope>NUCLEOTIDE SEQUENCE [LARGE SCALE GENOMIC DNA]</scope>
    <source>
        <strain evidence="2 3">JC280</strain>
    </source>
</reference>
<protein>
    <submittedName>
        <fullName evidence="2">Uncharacterized protein</fullName>
    </submittedName>
</protein>
<organism evidence="2 3">
    <name type="scientific">Planctopirus hydrillae</name>
    <dbReference type="NCBI Taxonomy" id="1841610"/>
    <lineage>
        <taxon>Bacteria</taxon>
        <taxon>Pseudomonadati</taxon>
        <taxon>Planctomycetota</taxon>
        <taxon>Planctomycetia</taxon>
        <taxon>Planctomycetales</taxon>
        <taxon>Planctomycetaceae</taxon>
        <taxon>Planctopirus</taxon>
    </lineage>
</organism>
<evidence type="ECO:0000313" key="3">
    <source>
        <dbReference type="Proteomes" id="UP000094828"/>
    </source>
</evidence>
<feature type="region of interest" description="Disordered" evidence="1">
    <location>
        <begin position="72"/>
        <end position="124"/>
    </location>
</feature>
<keyword evidence="3" id="KW-1185">Reference proteome</keyword>
<feature type="compositionally biased region" description="Polar residues" evidence="1">
    <location>
        <begin position="72"/>
        <end position="84"/>
    </location>
</feature>
<feature type="compositionally biased region" description="Basic and acidic residues" evidence="1">
    <location>
        <begin position="105"/>
        <end position="124"/>
    </location>
</feature>
<proteinExistence type="predicted"/>
<dbReference type="Proteomes" id="UP000094828">
    <property type="component" value="Unassembled WGS sequence"/>
</dbReference>
<dbReference type="RefSeq" id="WP_068852185.1">
    <property type="nucleotide sequence ID" value="NZ_LYDR01000152.1"/>
</dbReference>
<dbReference type="EMBL" id="LYDR01000152">
    <property type="protein sequence ID" value="ODA28669.1"/>
    <property type="molecule type" value="Genomic_DNA"/>
</dbReference>